<proteinExistence type="predicted"/>
<gene>
    <name evidence="2" type="ORF">LNINA_LOCUS3766</name>
</gene>
<name>A0AAV1J4K4_9NEOP</name>
<dbReference type="Proteomes" id="UP001497472">
    <property type="component" value="Unassembled WGS sequence"/>
</dbReference>
<evidence type="ECO:0000313" key="3">
    <source>
        <dbReference type="Proteomes" id="UP001497472"/>
    </source>
</evidence>
<organism evidence="2 3">
    <name type="scientific">Leptosia nina</name>
    <dbReference type="NCBI Taxonomy" id="320188"/>
    <lineage>
        <taxon>Eukaryota</taxon>
        <taxon>Metazoa</taxon>
        <taxon>Ecdysozoa</taxon>
        <taxon>Arthropoda</taxon>
        <taxon>Hexapoda</taxon>
        <taxon>Insecta</taxon>
        <taxon>Pterygota</taxon>
        <taxon>Neoptera</taxon>
        <taxon>Endopterygota</taxon>
        <taxon>Lepidoptera</taxon>
        <taxon>Glossata</taxon>
        <taxon>Ditrysia</taxon>
        <taxon>Papilionoidea</taxon>
        <taxon>Pieridae</taxon>
        <taxon>Pierinae</taxon>
        <taxon>Leptosia</taxon>
    </lineage>
</organism>
<comment type="caution">
    <text evidence="2">The sequence shown here is derived from an EMBL/GenBank/DDBJ whole genome shotgun (WGS) entry which is preliminary data.</text>
</comment>
<evidence type="ECO:0000313" key="2">
    <source>
        <dbReference type="EMBL" id="CAK1543983.1"/>
    </source>
</evidence>
<reference evidence="2 3" key="1">
    <citation type="submission" date="2023-11" db="EMBL/GenBank/DDBJ databases">
        <authorList>
            <person name="Okamura Y."/>
        </authorList>
    </citation>
    <scope>NUCLEOTIDE SEQUENCE [LARGE SCALE GENOMIC DNA]</scope>
</reference>
<evidence type="ECO:0000256" key="1">
    <source>
        <dbReference type="SAM" id="MobiDB-lite"/>
    </source>
</evidence>
<dbReference type="EMBL" id="CAVLEF010000005">
    <property type="protein sequence ID" value="CAK1543983.1"/>
    <property type="molecule type" value="Genomic_DNA"/>
</dbReference>
<sequence>MRKNAESVNRDVGWGHDEGSRFDWSGRGGAVTSRTHNRSCSDGRRISRTSAKVIHNTKVIVSKACVRDGRSESRVAEQLSREHLGTAHHYAYCWLVVVAFEI</sequence>
<feature type="region of interest" description="Disordered" evidence="1">
    <location>
        <begin position="25"/>
        <end position="44"/>
    </location>
</feature>
<keyword evidence="3" id="KW-1185">Reference proteome</keyword>
<dbReference type="AlphaFoldDB" id="A0AAV1J4K4"/>
<accession>A0AAV1J4K4</accession>
<protein>
    <submittedName>
        <fullName evidence="2">Uncharacterized protein</fullName>
    </submittedName>
</protein>